<evidence type="ECO:0000313" key="2">
    <source>
        <dbReference type="Proteomes" id="UP001153076"/>
    </source>
</evidence>
<comment type="caution">
    <text evidence="1">The sequence shown here is derived from an EMBL/GenBank/DDBJ whole genome shotgun (WGS) entry which is preliminary data.</text>
</comment>
<gene>
    <name evidence="1" type="ORF">Cgig2_002898</name>
</gene>
<keyword evidence="2" id="KW-1185">Reference proteome</keyword>
<organism evidence="1 2">
    <name type="scientific">Carnegiea gigantea</name>
    <dbReference type="NCBI Taxonomy" id="171969"/>
    <lineage>
        <taxon>Eukaryota</taxon>
        <taxon>Viridiplantae</taxon>
        <taxon>Streptophyta</taxon>
        <taxon>Embryophyta</taxon>
        <taxon>Tracheophyta</taxon>
        <taxon>Spermatophyta</taxon>
        <taxon>Magnoliopsida</taxon>
        <taxon>eudicotyledons</taxon>
        <taxon>Gunneridae</taxon>
        <taxon>Pentapetalae</taxon>
        <taxon>Caryophyllales</taxon>
        <taxon>Cactineae</taxon>
        <taxon>Cactaceae</taxon>
        <taxon>Cactoideae</taxon>
        <taxon>Echinocereeae</taxon>
        <taxon>Carnegiea</taxon>
    </lineage>
</organism>
<dbReference type="AlphaFoldDB" id="A0A9Q1KPZ9"/>
<protein>
    <submittedName>
        <fullName evidence="1">Uncharacterized protein</fullName>
    </submittedName>
</protein>
<dbReference type="Proteomes" id="UP001153076">
    <property type="component" value="Unassembled WGS sequence"/>
</dbReference>
<sequence length="324" mass="36940">MGLSARFSRCKSQGLKINRFHEFHTSHKTAGKSPVVPESLLSCTYMRASRAKRKRLDQAEMRLFERLAEARIPMKRHANKPLIFLMATSTVMKQEGQERYVETFLPKKSNSSRTTSSIDRDTIKGITLVRKMPLLNLSYDHFNLTKAFLVPCFHTSRAICTWLEQPVHAYVLPTTSAIEIDVFVVLSKSLIYLDSSSSRAKRVVALWTSCWVHTVEMVIIKKGSVNLGLSYFNPVTLDLRQDPGLENYSCPPPAVFEKGNNVTGLDFSIYIVDNIGQKNREWWFLSICSNFGFLFYCDLETFSTVGLLRILLGNFVRPNSILSY</sequence>
<dbReference type="EMBL" id="JAKOGI010000051">
    <property type="protein sequence ID" value="KAJ8446736.1"/>
    <property type="molecule type" value="Genomic_DNA"/>
</dbReference>
<evidence type="ECO:0000313" key="1">
    <source>
        <dbReference type="EMBL" id="KAJ8446736.1"/>
    </source>
</evidence>
<reference evidence="1" key="1">
    <citation type="submission" date="2022-04" db="EMBL/GenBank/DDBJ databases">
        <title>Carnegiea gigantea Genome sequencing and assembly v2.</title>
        <authorList>
            <person name="Copetti D."/>
            <person name="Sanderson M.J."/>
            <person name="Burquez A."/>
            <person name="Wojciechowski M.F."/>
        </authorList>
    </citation>
    <scope>NUCLEOTIDE SEQUENCE</scope>
    <source>
        <strain evidence="1">SGP5-SGP5p</strain>
        <tissue evidence="1">Aerial part</tissue>
    </source>
</reference>
<proteinExistence type="predicted"/>
<name>A0A9Q1KPZ9_9CARY</name>
<accession>A0A9Q1KPZ9</accession>